<comment type="caution">
    <text evidence="1">The sequence shown here is derived from an EMBL/GenBank/DDBJ whole genome shotgun (WGS) entry which is preliminary data.</text>
</comment>
<reference evidence="1" key="1">
    <citation type="journal article" date="2021" name="New Phytol.">
        <title>Evolutionary innovations through gain and loss of genes in the ectomycorrhizal Boletales.</title>
        <authorList>
            <person name="Wu G."/>
            <person name="Miyauchi S."/>
            <person name="Morin E."/>
            <person name="Kuo A."/>
            <person name="Drula E."/>
            <person name="Varga T."/>
            <person name="Kohler A."/>
            <person name="Feng B."/>
            <person name="Cao Y."/>
            <person name="Lipzen A."/>
            <person name="Daum C."/>
            <person name="Hundley H."/>
            <person name="Pangilinan J."/>
            <person name="Johnson J."/>
            <person name="Barry K."/>
            <person name="LaButti K."/>
            <person name="Ng V."/>
            <person name="Ahrendt S."/>
            <person name="Min B."/>
            <person name="Choi I.G."/>
            <person name="Park H."/>
            <person name="Plett J.M."/>
            <person name="Magnuson J."/>
            <person name="Spatafora J.W."/>
            <person name="Nagy L.G."/>
            <person name="Henrissat B."/>
            <person name="Grigoriev I.V."/>
            <person name="Yang Z.L."/>
            <person name="Xu J."/>
            <person name="Martin F.M."/>
        </authorList>
    </citation>
    <scope>NUCLEOTIDE SEQUENCE</scope>
    <source>
        <strain evidence="1">KUC20120723A-06</strain>
    </source>
</reference>
<keyword evidence="2" id="KW-1185">Reference proteome</keyword>
<sequence length="155" mass="16382">MSNAQTSKHHSLEGNNSLRMADYTDPAARYNQGIVDGRPEGRQPDRAPVTLDTVVDKDASAENSSPRTPPAPTASSTLTGATSADVHEGLGMPGQGMSSKELRHDGQPGRKRQGQGVDQLGGGMGGESGRGSGTRRVDDASERRWVEAKSEFHEA</sequence>
<gene>
    <name evidence="1" type="ORF">BV22DRAFT_1033507</name>
</gene>
<dbReference type="Proteomes" id="UP000790709">
    <property type="component" value="Unassembled WGS sequence"/>
</dbReference>
<evidence type="ECO:0000313" key="2">
    <source>
        <dbReference type="Proteomes" id="UP000790709"/>
    </source>
</evidence>
<protein>
    <submittedName>
        <fullName evidence="1">Uncharacterized protein</fullName>
    </submittedName>
</protein>
<accession>A0ACB8BJB5</accession>
<name>A0ACB8BJB5_9AGAM</name>
<proteinExistence type="predicted"/>
<dbReference type="EMBL" id="MU266393">
    <property type="protein sequence ID" value="KAH7925900.1"/>
    <property type="molecule type" value="Genomic_DNA"/>
</dbReference>
<organism evidence="1 2">
    <name type="scientific">Leucogyrophana mollusca</name>
    <dbReference type="NCBI Taxonomy" id="85980"/>
    <lineage>
        <taxon>Eukaryota</taxon>
        <taxon>Fungi</taxon>
        <taxon>Dikarya</taxon>
        <taxon>Basidiomycota</taxon>
        <taxon>Agaricomycotina</taxon>
        <taxon>Agaricomycetes</taxon>
        <taxon>Agaricomycetidae</taxon>
        <taxon>Boletales</taxon>
        <taxon>Boletales incertae sedis</taxon>
        <taxon>Leucogyrophana</taxon>
    </lineage>
</organism>
<evidence type="ECO:0000313" key="1">
    <source>
        <dbReference type="EMBL" id="KAH7925900.1"/>
    </source>
</evidence>